<feature type="transmembrane region" description="Helical" evidence="2">
    <location>
        <begin position="829"/>
        <end position="851"/>
    </location>
</feature>
<comment type="caution">
    <text evidence="3">The sequence shown here is derived from an EMBL/GenBank/DDBJ whole genome shotgun (WGS) entry which is preliminary data.</text>
</comment>
<feature type="transmembrane region" description="Helical" evidence="2">
    <location>
        <begin position="651"/>
        <end position="669"/>
    </location>
</feature>
<evidence type="ECO:0000313" key="3">
    <source>
        <dbReference type="EMBL" id="MRG95578.1"/>
    </source>
</evidence>
<accession>A0A6N7PU49</accession>
<keyword evidence="1" id="KW-0175">Coiled coil</keyword>
<feature type="transmembrane region" description="Helical" evidence="2">
    <location>
        <begin position="611"/>
        <end position="630"/>
    </location>
</feature>
<evidence type="ECO:0000313" key="4">
    <source>
        <dbReference type="Proteomes" id="UP000440224"/>
    </source>
</evidence>
<keyword evidence="2" id="KW-1133">Transmembrane helix</keyword>
<dbReference type="OrthoDB" id="5747753at2"/>
<dbReference type="AlphaFoldDB" id="A0A6N7PU49"/>
<sequence>MDTTPLERSLRSAETGTLVVDGRLVARVIKRHRRIVGIGLQVPHASCYALGRDELFALVPAAELGDAGKNLPEHVVLLPRPKGSEVLEATPAEVLTRLWRGAFHGRVHLALEATRRRGALDEAGIRARIDRIGQTEFDEIRRVLRADDLLLPPADDAEVYTEFAALLLELHHFAPRLVARTFPTLRDTSRALAVIGGDVDARALLAACRPEGAKEPVDSPSGKESTTPTYSALPVLDVLPAFLSRRATTVAAAQKLVVQAEEARAEGNHVRAALSLLAAMPAAGEDQQVKLRAQVQRDLEALGARLDAALVGPGESAESAPRVPWSSSLMPLVVTASERQALRYPVEARLLYDLQRACVAHERGASAVDLVTWALSLGDRPIVRKLPATRPLKVARHLRSALAKLRHVEMPSADRRLVARLLRMAVRRAEENVRKTLRPVLEGTLDGVGLRPASVPERVARKKLVEELCDQVVARGFLSIGQLRDAMSRSQLKMGDVAGPGELFRGDPLLLADKALDVSLDGVYRRGEVYLRGLQKASSVFFGTKVGRFVTLFVILPAGGAFVVLEGLQHMVGPAAQKLGLAAPKLVNEASLLVMSAMLFGLIHSEALRSGAMRLLSVLGHALAAVFVRLPRWVFSLAPIRAVLESGLARALARYVILPLVVATILYFATPLRDVPGVLGPLGAAGVFVAASVLLNTRAGLVAQEIVFDQIALGWEAVKGRALPGLFRLVMGVFRAMLELSERTLYRVDEFLRFREGDKRATIPLKAALGLVWFFVAYVIRLYVTLLIEPEINPVKHFPVVTVAQKMLLQQLAEMLTVMNHALAPLGPVIGGTIAGTTVFLFPSVFGFLVWEFKENFRLYRENRAKNLAPVPIGHHGETVGTLMRPGFHSGTVPKLHGKLRRAARRADLDASRGIERGHGALRGLQEELDDLRETVRRTAEREVSGLLAACPRFRAGVITVQNVELGSNRLLLELGCDAISKAKAVIAIEEQSGLVVASVAEPGFVDALDASDRILFENAIAGFYRIAGVDLVREQIRAALGEDVPYDVADEGLVLWPGEGYRTELVYTLDAGFSGPLVPPIVRGERPQIEPKPLDLRKILFRDQHIPWAEWALSWREETAGEAPRRVLFGASILPPPRLERERAARRASA</sequence>
<name>A0A6N7PU49_9BACT</name>
<dbReference type="EMBL" id="WJIE01000008">
    <property type="protein sequence ID" value="MRG95578.1"/>
    <property type="molecule type" value="Genomic_DNA"/>
</dbReference>
<evidence type="ECO:0000256" key="1">
    <source>
        <dbReference type="SAM" id="Coils"/>
    </source>
</evidence>
<feature type="transmembrane region" description="Helical" evidence="2">
    <location>
        <begin position="675"/>
        <end position="695"/>
    </location>
</feature>
<feature type="coiled-coil region" evidence="1">
    <location>
        <begin position="915"/>
        <end position="942"/>
    </location>
</feature>
<protein>
    <submittedName>
        <fullName evidence="3">Uncharacterized protein</fullName>
    </submittedName>
</protein>
<dbReference type="RefSeq" id="WP_153822394.1">
    <property type="nucleotide sequence ID" value="NZ_WJIE01000008.1"/>
</dbReference>
<keyword evidence="4" id="KW-1185">Reference proteome</keyword>
<reference evidence="3 4" key="1">
    <citation type="submission" date="2019-10" db="EMBL/GenBank/DDBJ databases">
        <title>A soil myxobacterium in the family Polyangiaceae.</title>
        <authorList>
            <person name="Li Y."/>
            <person name="Wang J."/>
        </authorList>
    </citation>
    <scope>NUCLEOTIDE SEQUENCE [LARGE SCALE GENOMIC DNA]</scope>
    <source>
        <strain evidence="3 4">DSM 14734</strain>
    </source>
</reference>
<gene>
    <name evidence="3" type="ORF">GF068_27215</name>
</gene>
<keyword evidence="2" id="KW-0812">Transmembrane</keyword>
<keyword evidence="2" id="KW-0472">Membrane</keyword>
<feature type="transmembrane region" description="Helical" evidence="2">
    <location>
        <begin position="546"/>
        <end position="565"/>
    </location>
</feature>
<organism evidence="3 4">
    <name type="scientific">Polyangium spumosum</name>
    <dbReference type="NCBI Taxonomy" id="889282"/>
    <lineage>
        <taxon>Bacteria</taxon>
        <taxon>Pseudomonadati</taxon>
        <taxon>Myxococcota</taxon>
        <taxon>Polyangia</taxon>
        <taxon>Polyangiales</taxon>
        <taxon>Polyangiaceae</taxon>
        <taxon>Polyangium</taxon>
    </lineage>
</organism>
<proteinExistence type="predicted"/>
<feature type="transmembrane region" description="Helical" evidence="2">
    <location>
        <begin position="763"/>
        <end position="784"/>
    </location>
</feature>
<dbReference type="Proteomes" id="UP000440224">
    <property type="component" value="Unassembled WGS sequence"/>
</dbReference>
<feature type="transmembrane region" description="Helical" evidence="2">
    <location>
        <begin position="586"/>
        <end position="605"/>
    </location>
</feature>
<evidence type="ECO:0000256" key="2">
    <source>
        <dbReference type="SAM" id="Phobius"/>
    </source>
</evidence>